<keyword evidence="2" id="KW-1185">Reference proteome</keyword>
<dbReference type="EMBL" id="CM056741">
    <property type="protein sequence ID" value="KAJ8687697.1"/>
    <property type="molecule type" value="Genomic_DNA"/>
</dbReference>
<organism evidence="1 2">
    <name type="scientific">Eretmocerus hayati</name>
    <dbReference type="NCBI Taxonomy" id="131215"/>
    <lineage>
        <taxon>Eukaryota</taxon>
        <taxon>Metazoa</taxon>
        <taxon>Ecdysozoa</taxon>
        <taxon>Arthropoda</taxon>
        <taxon>Hexapoda</taxon>
        <taxon>Insecta</taxon>
        <taxon>Pterygota</taxon>
        <taxon>Neoptera</taxon>
        <taxon>Endopterygota</taxon>
        <taxon>Hymenoptera</taxon>
        <taxon>Apocrita</taxon>
        <taxon>Proctotrupomorpha</taxon>
        <taxon>Chalcidoidea</taxon>
        <taxon>Aphelinidae</taxon>
        <taxon>Aphelininae</taxon>
        <taxon>Eretmocerus</taxon>
    </lineage>
</organism>
<name>A0ACC2PW59_9HYME</name>
<evidence type="ECO:0000313" key="2">
    <source>
        <dbReference type="Proteomes" id="UP001239111"/>
    </source>
</evidence>
<accession>A0ACC2PW59</accession>
<dbReference type="Proteomes" id="UP001239111">
    <property type="component" value="Chromosome 1"/>
</dbReference>
<evidence type="ECO:0000313" key="1">
    <source>
        <dbReference type="EMBL" id="KAJ8687697.1"/>
    </source>
</evidence>
<reference evidence="1" key="1">
    <citation type="submission" date="2023-04" db="EMBL/GenBank/DDBJ databases">
        <title>A chromosome-level genome assembly of the parasitoid wasp Eretmocerus hayati.</title>
        <authorList>
            <person name="Zhong Y."/>
            <person name="Liu S."/>
            <person name="Liu Y."/>
        </authorList>
    </citation>
    <scope>NUCLEOTIDE SEQUENCE</scope>
    <source>
        <strain evidence="1">ZJU_SS_LIU_2023</strain>
    </source>
</reference>
<gene>
    <name evidence="1" type="ORF">QAD02_023491</name>
</gene>
<proteinExistence type="predicted"/>
<protein>
    <submittedName>
        <fullName evidence="1">Uncharacterized protein</fullName>
    </submittedName>
</protein>
<comment type="caution">
    <text evidence="1">The sequence shown here is derived from an EMBL/GenBank/DDBJ whole genome shotgun (WGS) entry which is preliminary data.</text>
</comment>
<sequence>MSDEHNTKIPKGAPGCTEEVDTGDINMLASSCTKLHSSESSESSELVIPKTKTKSLASNCADQENLDKQLFSAIVYKPDNEGTWGGLKLIESLIKKGANVNAKDEQGKPLIIAALDISQGLLRKDVTQLLLKHGADPNAESFEGHCALSLAIINSRLMDQSLDEIFVDLLRLLLEHGARIFLDETSKSEKPIEVVLEHGTLAAVRLFFKYDLTLTNVKKSFPLHWAARNEDTSDILEFLILQKCFDIEEVDEAGYTPLHIALDIKNIDCVKILLAYKAKVNYVTDGIIDAPLCIAVKRQDIDCMRLLIQYGADVDFSENERSKPLFVAVREDFHDCAEFLLANNATLRFDDDYLTVDLFASSNSATMLRILAKHQFLRSSQKPSAKTEDESLRPSDWELEIQKMQLSFLLDITSFYEIITDEEICTSYVNNKSVIKLFESNILIRRFPIYGQVLKNCFAEARYKENMRIEAAATLCRILKFDHQVFHFISRRIIFYLDLSDLNTLRLI</sequence>